<evidence type="ECO:0000313" key="4">
    <source>
        <dbReference type="EMBL" id="SDO47864.1"/>
    </source>
</evidence>
<feature type="domain" description="Sigma factor regulator C-terminal" evidence="2">
    <location>
        <begin position="165"/>
        <end position="312"/>
    </location>
</feature>
<protein>
    <submittedName>
        <fullName evidence="4">Sigma factor regulator N-terminal</fullName>
    </submittedName>
</protein>
<dbReference type="Pfam" id="PF13791">
    <property type="entry name" value="Sigma_reg_C"/>
    <property type="match status" value="1"/>
</dbReference>
<proteinExistence type="predicted"/>
<evidence type="ECO:0000259" key="2">
    <source>
        <dbReference type="Pfam" id="PF13791"/>
    </source>
</evidence>
<evidence type="ECO:0000313" key="5">
    <source>
        <dbReference type="Proteomes" id="UP000183816"/>
    </source>
</evidence>
<keyword evidence="1" id="KW-0472">Membrane</keyword>
<accession>A0A1H0JW66</accession>
<dbReference type="Proteomes" id="UP000183816">
    <property type="component" value="Unassembled WGS sequence"/>
</dbReference>
<sequence length="324" mass="37231">MKNLSDFEKIARKSKRRNRIKTIFISSMVALLSLGLIMKIMTEVTSHNGNKVKEHYLLMSEIAYPNISYTNWYFTPTSNYSGQFHSDRFKTIDGIEVPYESMNANYSLRIADLEDSAVWQTGNKTTSYTHINHYKNPMFFNVNHDYSSEDTFQVTKDISIIKEMNKQAVEVAVTFDRGYTYQEIQNKIPDNLLINWYWIGSSGKGDTATLTPDTQYGLKSYEDGKLTEKDFLQFSSNLKTALNKGYISDKVETTYQNGKTVKIDSKEEVEDYLSNSKDFRSAKFSGVILTGRAESFAQLENKDWIYASNIGQSVIIQPYHTLTK</sequence>
<dbReference type="InterPro" id="IPR025672">
    <property type="entry name" value="Sigma_reg_C_dom"/>
</dbReference>
<organism evidence="4 5">
    <name type="scientific">Streptococcus equinus</name>
    <name type="common">Streptococcus bovis</name>
    <dbReference type="NCBI Taxonomy" id="1335"/>
    <lineage>
        <taxon>Bacteria</taxon>
        <taxon>Bacillati</taxon>
        <taxon>Bacillota</taxon>
        <taxon>Bacilli</taxon>
        <taxon>Lactobacillales</taxon>
        <taxon>Streptococcaceae</taxon>
        <taxon>Streptococcus</taxon>
    </lineage>
</organism>
<dbReference type="AlphaFoldDB" id="A0A1H0JW66"/>
<dbReference type="InterPro" id="IPR029101">
    <property type="entry name" value="Sigma_reg_N"/>
</dbReference>
<reference evidence="4 5" key="1">
    <citation type="submission" date="2016-10" db="EMBL/GenBank/DDBJ databases">
        <authorList>
            <person name="de Groot N.N."/>
        </authorList>
    </citation>
    <scope>NUCLEOTIDE SEQUENCE [LARGE SCALE GENOMIC DNA]</scope>
    <source>
        <strain evidence="4 5">Sb04</strain>
    </source>
</reference>
<name>A0A1H0JW66_STREI</name>
<evidence type="ECO:0000256" key="1">
    <source>
        <dbReference type="SAM" id="Phobius"/>
    </source>
</evidence>
<feature type="domain" description="Sigma factor regulator N-terminal" evidence="3">
    <location>
        <begin position="9"/>
        <end position="96"/>
    </location>
</feature>
<keyword evidence="1" id="KW-1133">Transmembrane helix</keyword>
<dbReference type="Pfam" id="PF13800">
    <property type="entry name" value="Sigma_reg_N"/>
    <property type="match status" value="1"/>
</dbReference>
<evidence type="ECO:0000259" key="3">
    <source>
        <dbReference type="Pfam" id="PF13800"/>
    </source>
</evidence>
<feature type="transmembrane region" description="Helical" evidence="1">
    <location>
        <begin position="20"/>
        <end position="41"/>
    </location>
</feature>
<keyword evidence="1" id="KW-0812">Transmembrane</keyword>
<dbReference type="EMBL" id="FNJK01000001">
    <property type="protein sequence ID" value="SDO47864.1"/>
    <property type="molecule type" value="Genomic_DNA"/>
</dbReference>
<gene>
    <name evidence="4" type="ORF">SAMN05216347_101167</name>
</gene>
<dbReference type="OrthoDB" id="1730160at2"/>
<dbReference type="RefSeq" id="WP_074481465.1">
    <property type="nucleotide sequence ID" value="NZ_FNJK01000001.1"/>
</dbReference>